<accession>A0A3S0RZZ4</accession>
<keyword evidence="2" id="KW-1185">Reference proteome</keyword>
<gene>
    <name evidence="1" type="ORF">EKG38_05155</name>
</gene>
<evidence type="ECO:0000313" key="1">
    <source>
        <dbReference type="EMBL" id="RTR40337.1"/>
    </source>
</evidence>
<organism evidence="1 2">
    <name type="scientific">Shewanella canadensis</name>
    <dbReference type="NCBI Taxonomy" id="271096"/>
    <lineage>
        <taxon>Bacteria</taxon>
        <taxon>Pseudomonadati</taxon>
        <taxon>Pseudomonadota</taxon>
        <taxon>Gammaproteobacteria</taxon>
        <taxon>Alteromonadales</taxon>
        <taxon>Shewanellaceae</taxon>
        <taxon>Shewanella</taxon>
    </lineage>
</organism>
<name>A0A3S0RZZ4_9GAMM</name>
<proteinExistence type="predicted"/>
<reference evidence="1 2" key="1">
    <citation type="submission" date="2018-12" db="EMBL/GenBank/DDBJ databases">
        <authorList>
            <person name="Yu L."/>
        </authorList>
    </citation>
    <scope>NUCLEOTIDE SEQUENCE [LARGE SCALE GENOMIC DNA]</scope>
    <source>
        <strain evidence="1 2">HAW-EB2</strain>
    </source>
</reference>
<dbReference type="Proteomes" id="UP000267448">
    <property type="component" value="Unassembled WGS sequence"/>
</dbReference>
<protein>
    <submittedName>
        <fullName evidence="1">Uncharacterized protein</fullName>
    </submittedName>
</protein>
<dbReference type="EMBL" id="RXNU01000002">
    <property type="protein sequence ID" value="RTR40337.1"/>
    <property type="molecule type" value="Genomic_DNA"/>
</dbReference>
<comment type="caution">
    <text evidence="1">The sequence shown here is derived from an EMBL/GenBank/DDBJ whole genome shotgun (WGS) entry which is preliminary data.</text>
</comment>
<sequence length="269" mass="30781">MICDLQSLQSCLDQLPSSVRHQLPANFSEFNQLLGQRGAMVMAVEDRSIAGLILTSPENIPESLSVNLSGSIVSFNLENQHQLTLWHEMGHLEAKELLDSGLIDELTPYMHEWLADCYLAWRVARETGSLGLIWQQYHRRNIDVMQNVTAMSHWTVPVLSQLLSRYTLQELMAFETFSDLMVDILPQLALLEPDSLAEFSSLLHRTFSTQVLQPLPNYMFWRKPDLGHYLEPTLIKLLGEDAAQHWLREQRMLAGNDVLPEKQSEQAEL</sequence>
<evidence type="ECO:0000313" key="2">
    <source>
        <dbReference type="Proteomes" id="UP000267448"/>
    </source>
</evidence>
<dbReference type="OrthoDB" id="6398122at2"/>
<dbReference type="AlphaFoldDB" id="A0A3S0RZZ4"/>